<dbReference type="SUPFAM" id="SSF48371">
    <property type="entry name" value="ARM repeat"/>
    <property type="match status" value="1"/>
</dbReference>
<dbReference type="InterPro" id="IPR011989">
    <property type="entry name" value="ARM-like"/>
</dbReference>
<keyword evidence="2" id="KW-1185">Reference proteome</keyword>
<organism evidence="1 2">
    <name type="scientific">Blattamonas nauphoetae</name>
    <dbReference type="NCBI Taxonomy" id="2049346"/>
    <lineage>
        <taxon>Eukaryota</taxon>
        <taxon>Metamonada</taxon>
        <taxon>Preaxostyla</taxon>
        <taxon>Oxymonadida</taxon>
        <taxon>Blattamonas</taxon>
    </lineage>
</organism>
<dbReference type="Gene3D" id="1.25.10.10">
    <property type="entry name" value="Leucine-rich Repeat Variant"/>
    <property type="match status" value="1"/>
</dbReference>
<gene>
    <name evidence="1" type="ORF">BLNAU_9235</name>
</gene>
<evidence type="ECO:0000313" key="2">
    <source>
        <dbReference type="Proteomes" id="UP001281761"/>
    </source>
</evidence>
<dbReference type="Proteomes" id="UP001281761">
    <property type="component" value="Unassembled WGS sequence"/>
</dbReference>
<evidence type="ECO:0000313" key="1">
    <source>
        <dbReference type="EMBL" id="KAK2955884.1"/>
    </source>
</evidence>
<proteinExistence type="predicted"/>
<accession>A0ABQ9XWN6</accession>
<dbReference type="EMBL" id="JARBJD010000062">
    <property type="protein sequence ID" value="KAK2955884.1"/>
    <property type="molecule type" value="Genomic_DNA"/>
</dbReference>
<protein>
    <submittedName>
        <fullName evidence="1">Uncharacterized protein</fullName>
    </submittedName>
</protein>
<sequence>MFSLKQQPILRCLINISSIDSYSDGIVMSGSLDFLIQLSQILDADISEETWWLLANCAYSNSDISDFFLKNGIIPAISNFISAVLQPNICTPVPHHQHLSLTDFESLLPTDSSPPAFVHLLVCLLVSQNQDIVSLAVNLIYNLVSTHTPFLDCFLTQSAPFTDTQNPSPFVHILCALLPDFFPQLIEAFQSLDLFQVFLIRRRSFSDESPSTEQVRAEQKLLTSIDQDIHSACSIITSTLRLIVTISALSDDFFGDAVQTSMQTHVTNWIVRLNQLLPPNPHPSQAPTLADSILEALRNGQAESIPPQFRIFESILLYDSTHAPLDHSKLSVLQDKDKVDLISSFIHETNEGLVAFAQLCMKDVFCAFSNFIIGTPDIRRRLLIDTFPQYPDGSGLFLFILEVCPSSTLVSLKDLIYLIYTLSLTPDTVLLVIRHSLLPAAIRQLQTVVSRASIPTHYAQTMQFIFGSVKQCLIAAEREFKEAVMAGTSSDREGFTEDGRFIGNQFLLQIKEGGMKEEVEKLVKSPGFNNLCTEILELIKTASGSSALFS</sequence>
<name>A0ABQ9XWN6_9EUKA</name>
<comment type="caution">
    <text evidence="1">The sequence shown here is derived from an EMBL/GenBank/DDBJ whole genome shotgun (WGS) entry which is preliminary data.</text>
</comment>
<dbReference type="InterPro" id="IPR016024">
    <property type="entry name" value="ARM-type_fold"/>
</dbReference>
<reference evidence="1 2" key="1">
    <citation type="journal article" date="2022" name="bioRxiv">
        <title>Genomics of Preaxostyla Flagellates Illuminates Evolutionary Transitions and the Path Towards Mitochondrial Loss.</title>
        <authorList>
            <person name="Novak L.V.F."/>
            <person name="Treitli S.C."/>
            <person name="Pyrih J."/>
            <person name="Halakuc P."/>
            <person name="Pipaliya S.V."/>
            <person name="Vacek V."/>
            <person name="Brzon O."/>
            <person name="Soukal P."/>
            <person name="Eme L."/>
            <person name="Dacks J.B."/>
            <person name="Karnkowska A."/>
            <person name="Elias M."/>
            <person name="Hampl V."/>
        </authorList>
    </citation>
    <scope>NUCLEOTIDE SEQUENCE [LARGE SCALE GENOMIC DNA]</scope>
    <source>
        <strain evidence="1">NAU3</strain>
        <tissue evidence="1">Gut</tissue>
    </source>
</reference>